<comment type="subunit">
    <text evidence="5">Part of the RNA polymerase complex.</text>
</comment>
<comment type="caution">
    <text evidence="5">Lacks conserved residue(s) required for the propagation of feature annotation.</text>
</comment>
<dbReference type="InterPro" id="IPR011263">
    <property type="entry name" value="DNA-dir_RNA_pol_RpoA/D/Rpb3"/>
</dbReference>
<dbReference type="SUPFAM" id="SSF55257">
    <property type="entry name" value="RBP11-like subunits of RNA polymerase"/>
    <property type="match status" value="1"/>
</dbReference>
<dbReference type="GO" id="GO:0000428">
    <property type="term" value="C:DNA-directed RNA polymerase complex"/>
    <property type="evidence" value="ECO:0007669"/>
    <property type="project" value="UniProtKB-KW"/>
</dbReference>
<dbReference type="Pfam" id="PF01193">
    <property type="entry name" value="RNA_pol_L"/>
    <property type="match status" value="1"/>
</dbReference>
<evidence type="ECO:0000259" key="6">
    <source>
        <dbReference type="SMART" id="SM00662"/>
    </source>
</evidence>
<dbReference type="HAMAP" id="MF_00320">
    <property type="entry name" value="RNApol_arch_Rpo3"/>
    <property type="match status" value="1"/>
</dbReference>
<comment type="function">
    <text evidence="5">DNA-dependent RNA polymerase (RNAP) catalyzes the transcription of DNA into RNA using the four ribonucleoside triphosphates as substrates.</text>
</comment>
<dbReference type="GO" id="GO:0006351">
    <property type="term" value="P:DNA-templated transcription"/>
    <property type="evidence" value="ECO:0007669"/>
    <property type="project" value="UniProtKB-UniRule"/>
</dbReference>
<dbReference type="Gene3D" id="3.30.70.3110">
    <property type="match status" value="1"/>
</dbReference>
<keyword evidence="3 5" id="KW-0804">Transcription</keyword>
<dbReference type="GO" id="GO:0003899">
    <property type="term" value="F:DNA-directed RNA polymerase activity"/>
    <property type="evidence" value="ECO:0007669"/>
    <property type="project" value="UniProtKB-UniRule"/>
</dbReference>
<dbReference type="NCBIfam" id="NF001988">
    <property type="entry name" value="PRK00783.1"/>
    <property type="match status" value="1"/>
</dbReference>
<dbReference type="PANTHER" id="PTHR11800:SF2">
    <property type="entry name" value="DNA-DIRECTED RNA POLYMERASE II SUBUNIT RPB3"/>
    <property type="match status" value="1"/>
</dbReference>
<dbReference type="InterPro" id="IPR001514">
    <property type="entry name" value="DNA-dir_RNA_pol_30-40kDasu_CS"/>
</dbReference>
<keyword evidence="8" id="KW-1185">Reference proteome</keyword>
<keyword evidence="5" id="KW-0808">Transferase</keyword>
<proteinExistence type="inferred from homology"/>
<evidence type="ECO:0000256" key="2">
    <source>
        <dbReference type="ARBA" id="ARBA00022490"/>
    </source>
</evidence>
<dbReference type="AlphaFoldDB" id="A0A3A6PZE5"/>
<dbReference type="InterPro" id="IPR011262">
    <property type="entry name" value="DNA-dir_RNA_pol_insert"/>
</dbReference>
<comment type="caution">
    <text evidence="7">The sequence shown here is derived from an EMBL/GenBank/DDBJ whole genome shotgun (WGS) entry which is preliminary data.</text>
</comment>
<dbReference type="GO" id="GO:0003677">
    <property type="term" value="F:DNA binding"/>
    <property type="evidence" value="ECO:0007669"/>
    <property type="project" value="UniProtKB-UniRule"/>
</dbReference>
<evidence type="ECO:0000313" key="8">
    <source>
        <dbReference type="Proteomes" id="UP000276588"/>
    </source>
</evidence>
<dbReference type="InterPro" id="IPR036603">
    <property type="entry name" value="RBP11-like"/>
</dbReference>
<accession>A0A3A6PZE5</accession>
<feature type="domain" description="DNA-directed RNA polymerase RpoA/D/Rpb3-type" evidence="6">
    <location>
        <begin position="16"/>
        <end position="246"/>
    </location>
</feature>
<dbReference type="InterPro" id="IPR050518">
    <property type="entry name" value="Rpo3/RPB3_RNA_Pol_subunit"/>
</dbReference>
<comment type="catalytic activity">
    <reaction evidence="5">
        <text>RNA(n) + a ribonucleoside 5'-triphosphate = RNA(n+1) + diphosphate</text>
        <dbReference type="Rhea" id="RHEA:21248"/>
        <dbReference type="Rhea" id="RHEA-COMP:14527"/>
        <dbReference type="Rhea" id="RHEA-COMP:17342"/>
        <dbReference type="ChEBI" id="CHEBI:33019"/>
        <dbReference type="ChEBI" id="CHEBI:61557"/>
        <dbReference type="ChEBI" id="CHEBI:140395"/>
        <dbReference type="EC" id="2.7.7.6"/>
    </reaction>
</comment>
<keyword evidence="2 5" id="KW-0963">Cytoplasm</keyword>
<evidence type="ECO:0000256" key="5">
    <source>
        <dbReference type="HAMAP-Rule" id="MF_00320"/>
    </source>
</evidence>
<dbReference type="Gene3D" id="3.30.1360.10">
    <property type="entry name" value="RNA polymerase, RBP11-like subunit"/>
    <property type="match status" value="1"/>
</dbReference>
<comment type="similarity">
    <text evidence="4 5">Belongs to the archaeal Rpo3/eukaryotic RPB3 RNA polymerase subunit family.</text>
</comment>
<keyword evidence="1 5" id="KW-0240">DNA-directed RNA polymerase</keyword>
<organism evidence="7 8">
    <name type="scientific">Halonotius aquaticus</name>
    <dbReference type="NCBI Taxonomy" id="2216978"/>
    <lineage>
        <taxon>Archaea</taxon>
        <taxon>Methanobacteriati</taxon>
        <taxon>Methanobacteriota</taxon>
        <taxon>Stenosarchaea group</taxon>
        <taxon>Halobacteria</taxon>
        <taxon>Halobacteriales</taxon>
        <taxon>Haloferacaceae</taxon>
        <taxon>Halonotius</taxon>
    </lineage>
</organism>
<evidence type="ECO:0000256" key="1">
    <source>
        <dbReference type="ARBA" id="ARBA00022478"/>
    </source>
</evidence>
<protein>
    <recommendedName>
        <fullName evidence="5">DNA-directed RNA polymerase subunit Rpo3</fullName>
        <ecNumber evidence="5">2.7.7.6</ecNumber>
    </recommendedName>
    <alternativeName>
        <fullName evidence="5">DNA-directed RNA polymerase subunit D</fullName>
    </alternativeName>
</protein>
<reference evidence="7 8" key="1">
    <citation type="submission" date="2018-06" db="EMBL/GenBank/DDBJ databases">
        <title>Halonotius sp. F13-13 a new haloarchaeeon isolated from a solar saltern from Isla Cristina, Huelva, Spain.</title>
        <authorList>
            <person name="Duran-Viseras A."/>
            <person name="Sanchez-Porro C."/>
            <person name="Ventosa A."/>
        </authorList>
    </citation>
    <scope>NUCLEOTIDE SEQUENCE [LARGE SCALE GENOMIC DNA]</scope>
    <source>
        <strain evidence="7 8">F13-13</strain>
    </source>
</reference>
<comment type="subcellular location">
    <subcellularLocation>
        <location evidence="5">Cytoplasm</location>
    </subcellularLocation>
</comment>
<dbReference type="GO" id="GO:0046983">
    <property type="term" value="F:protein dimerization activity"/>
    <property type="evidence" value="ECO:0007669"/>
    <property type="project" value="InterPro"/>
</dbReference>
<dbReference type="InterPro" id="IPR036643">
    <property type="entry name" value="RNApol_insert_sf"/>
</dbReference>
<evidence type="ECO:0000256" key="4">
    <source>
        <dbReference type="ARBA" id="ARBA00025804"/>
    </source>
</evidence>
<keyword evidence="5" id="KW-0548">Nucleotidyltransferase</keyword>
<dbReference type="EMBL" id="QKNY01000001">
    <property type="protein sequence ID" value="RJX45135.1"/>
    <property type="molecule type" value="Genomic_DNA"/>
</dbReference>
<dbReference type="Pfam" id="PF01000">
    <property type="entry name" value="RNA_pol_A_bac"/>
    <property type="match status" value="1"/>
</dbReference>
<dbReference type="SUPFAM" id="SSF56553">
    <property type="entry name" value="Insert subdomain of RNA polymerase alpha subunit"/>
    <property type="match status" value="1"/>
</dbReference>
<gene>
    <name evidence="5" type="primary">rpo3</name>
    <name evidence="5" type="synonym">rpoD</name>
    <name evidence="7" type="ORF">DM826_00080</name>
</gene>
<dbReference type="OrthoDB" id="84933at2157"/>
<dbReference type="Proteomes" id="UP000276588">
    <property type="component" value="Unassembled WGS sequence"/>
</dbReference>
<name>A0A3A6PZE5_9EURY</name>
<evidence type="ECO:0000313" key="7">
    <source>
        <dbReference type="EMBL" id="RJX45135.1"/>
    </source>
</evidence>
<evidence type="ECO:0000256" key="3">
    <source>
        <dbReference type="ARBA" id="ARBA00023163"/>
    </source>
</evidence>
<dbReference type="PANTHER" id="PTHR11800">
    <property type="entry name" value="DNA-DIRECTED RNA POLYMERASE"/>
    <property type="match status" value="1"/>
</dbReference>
<dbReference type="SMART" id="SM00662">
    <property type="entry name" value="RPOLD"/>
    <property type="match status" value="1"/>
</dbReference>
<dbReference type="InterPro" id="IPR022842">
    <property type="entry name" value="RNAP_Rpo3/Rpb3/RPAC1"/>
</dbReference>
<sequence length="249" mass="27095">MSGEFDVQIIERDDRQARFVVRGLTPALANGFRRAMIADVPTFAIDSVRFTENSSVMFDEMIGLRLGLVPLTTPLDEFEIGDTVTVALDVEGPATAYSGDIESSDELVQPADENIPIVELKEGHSLEFEADAVLDTGKEHAKQQGGVAVGFRHLQSVTVGDDIGEFDEQEPEILRGAIETDEGEVVLTKEFDHDLTNKYPGTELTVEDVPGAYVFHVETDGSFDVAELVLRAAESLGDRADELHDAVTA</sequence>
<dbReference type="PROSITE" id="PS00446">
    <property type="entry name" value="RNA_POL_D_30KD"/>
    <property type="match status" value="1"/>
</dbReference>
<dbReference type="GO" id="GO:0005737">
    <property type="term" value="C:cytoplasm"/>
    <property type="evidence" value="ECO:0007669"/>
    <property type="project" value="UniProtKB-SubCell"/>
</dbReference>
<dbReference type="EC" id="2.7.7.6" evidence="5"/>
<dbReference type="RefSeq" id="WP_120099948.1">
    <property type="nucleotide sequence ID" value="NZ_QKNY01000001.1"/>
</dbReference>
<dbReference type="Gene3D" id="2.170.120.12">
    <property type="entry name" value="DNA-directed RNA polymerase, insert domain"/>
    <property type="match status" value="1"/>
</dbReference>